<evidence type="ECO:0000313" key="1">
    <source>
        <dbReference type="EMBL" id="AQZ65059.1"/>
    </source>
</evidence>
<dbReference type="InterPro" id="IPR010985">
    <property type="entry name" value="Ribbon_hlx_hlx"/>
</dbReference>
<dbReference type="KEGG" id="noa:BKM31_29655"/>
<dbReference type="EMBL" id="CP017717">
    <property type="protein sequence ID" value="AQZ65059.1"/>
    <property type="molecule type" value="Genomic_DNA"/>
</dbReference>
<proteinExistence type="predicted"/>
<sequence>MKQLNIRVPDQMLEEIKARAADRSQTVQDYITSLISRDIDAERAAARQFIGEVLERDGEWLERWERL</sequence>
<dbReference type="STRING" id="1909395.BKM31_29655"/>
<dbReference type="RefSeq" id="WP_080041313.1">
    <property type="nucleotide sequence ID" value="NZ_CP017717.1"/>
</dbReference>
<reference evidence="2" key="1">
    <citation type="journal article" date="2017" name="Med. Chem. Commun.">
        <title>Nonomuraea sp. ATCC 55076 harbours the largest actinomycete chromosome to date and the kistamicin biosynthetic gene cluster.</title>
        <authorList>
            <person name="Nazari B."/>
            <person name="Forneris C.C."/>
            <person name="Gibson M.I."/>
            <person name="Moon K."/>
            <person name="Schramma K.R."/>
            <person name="Seyedsayamdost M.R."/>
        </authorList>
    </citation>
    <scope>NUCLEOTIDE SEQUENCE [LARGE SCALE GENOMIC DNA]</scope>
    <source>
        <strain evidence="2">ATCC 55076</strain>
    </source>
</reference>
<name>A0A1V0A4H3_9ACTN</name>
<keyword evidence="2" id="KW-1185">Reference proteome</keyword>
<dbReference type="Proteomes" id="UP000190797">
    <property type="component" value="Chromosome"/>
</dbReference>
<gene>
    <name evidence="1" type="ORF">BKM31_29655</name>
</gene>
<dbReference type="SUPFAM" id="SSF47598">
    <property type="entry name" value="Ribbon-helix-helix"/>
    <property type="match status" value="1"/>
</dbReference>
<dbReference type="OrthoDB" id="4239682at2"/>
<accession>A0A1V0A4H3</accession>
<evidence type="ECO:0000313" key="2">
    <source>
        <dbReference type="Proteomes" id="UP000190797"/>
    </source>
</evidence>
<dbReference type="AlphaFoldDB" id="A0A1V0A4H3"/>
<dbReference type="GO" id="GO:0006355">
    <property type="term" value="P:regulation of DNA-templated transcription"/>
    <property type="evidence" value="ECO:0007669"/>
    <property type="project" value="InterPro"/>
</dbReference>
<organism evidence="1 2">
    <name type="scientific">[Actinomadura] parvosata subsp. kistnae</name>
    <dbReference type="NCBI Taxonomy" id="1909395"/>
    <lineage>
        <taxon>Bacteria</taxon>
        <taxon>Bacillati</taxon>
        <taxon>Actinomycetota</taxon>
        <taxon>Actinomycetes</taxon>
        <taxon>Streptosporangiales</taxon>
        <taxon>Streptosporangiaceae</taxon>
        <taxon>Nonomuraea</taxon>
    </lineage>
</organism>
<protein>
    <submittedName>
        <fullName evidence="1">Uncharacterized protein</fullName>
    </submittedName>
</protein>